<gene>
    <name evidence="3" type="ORF">JZO69_15945</name>
</gene>
<reference evidence="3 4" key="1">
    <citation type="submission" date="2021-03" db="EMBL/GenBank/DDBJ databases">
        <title>Enterococcal diversity collection.</title>
        <authorList>
            <person name="Gilmore M.S."/>
            <person name="Schwartzman J."/>
            <person name="Van Tyne D."/>
            <person name="Martin M."/>
            <person name="Earl A.M."/>
            <person name="Manson A.L."/>
            <person name="Straub T."/>
            <person name="Salamzade R."/>
            <person name="Saavedra J."/>
            <person name="Lebreton F."/>
            <person name="Prichula J."/>
            <person name="Schaufler K."/>
            <person name="Gaca A."/>
            <person name="Sgardioli B."/>
            <person name="Wagenaar J."/>
            <person name="Strong T."/>
        </authorList>
    </citation>
    <scope>NUCLEOTIDE SEQUENCE [LARGE SCALE GENOMIC DNA]</scope>
    <source>
        <strain evidence="3 4">DIV0869a</strain>
    </source>
</reference>
<name>A0ABS3H2V1_9ENTE</name>
<proteinExistence type="predicted"/>
<evidence type="ECO:0000259" key="2">
    <source>
        <dbReference type="Pfam" id="PF17936"/>
    </source>
</evidence>
<dbReference type="EMBL" id="JAFLWD010000052">
    <property type="protein sequence ID" value="MBO0441857.1"/>
    <property type="molecule type" value="Genomic_DNA"/>
</dbReference>
<keyword evidence="4" id="KW-1185">Reference proteome</keyword>
<evidence type="ECO:0000259" key="1">
    <source>
        <dbReference type="Pfam" id="PF13731"/>
    </source>
</evidence>
<evidence type="ECO:0000313" key="4">
    <source>
        <dbReference type="Proteomes" id="UP000664632"/>
    </source>
</evidence>
<dbReference type="Pfam" id="PF17936">
    <property type="entry name" value="Big_6"/>
    <property type="match status" value="1"/>
</dbReference>
<accession>A0ABS3H2V1</accession>
<sequence>ADAEGNFSYSLPEGKYFKWNEKITVTSMLRGKTTSETRQVKDVIPPEKPTLNAIKDQTGTISGQAEAGATVTMYDKSDATVFLTGTAGTDGQYSLVVPEAKKPLVPYKTYYVTATDAAGNVSVASDSQVVADTTPPKAEAVKQELTLGDKLPSIDKMLANVSDNAGTADLTIKMTKTPDVSKTGYKTADITLTDKAGNALVVVVPIIVKDALTSMDSKNLLKADDFSALAIDLPETAAEQKAFILKHGAVEAWDLDKGQLINDKLVYSQGSLKKEPGVYSITVTLGSLTRVFKVTLLEGSLSFDKTIDKLTFGTQTIASKEQFVLSENKLSLSINDTRFKMNKWRLLAKMDHPLKTKDGLTSASSLVYRSYESGKVVDKKLTELNTLMYEPSKLNNGVIQVDFTKETDKEVVLNVLPGSVQSDKEYSTQIIWTLENGP</sequence>
<organism evidence="3 4">
    <name type="scientific">Candidatus Enterococcus ikei</name>
    <dbReference type="NCBI Taxonomy" id="2815326"/>
    <lineage>
        <taxon>Bacteria</taxon>
        <taxon>Bacillati</taxon>
        <taxon>Bacillota</taxon>
        <taxon>Bacilli</taxon>
        <taxon>Lactobacillales</taxon>
        <taxon>Enterococcaceae</taxon>
        <taxon>Enterococcus</taxon>
    </lineage>
</organism>
<dbReference type="Pfam" id="PF13731">
    <property type="entry name" value="WxL"/>
    <property type="match status" value="1"/>
</dbReference>
<evidence type="ECO:0000313" key="3">
    <source>
        <dbReference type="EMBL" id="MBO0441857.1"/>
    </source>
</evidence>
<dbReference type="Gene3D" id="2.60.40.10">
    <property type="entry name" value="Immunoglobulins"/>
    <property type="match status" value="1"/>
</dbReference>
<dbReference type="InterPro" id="IPR027994">
    <property type="entry name" value="WxL_dom"/>
</dbReference>
<dbReference type="InterPro" id="IPR013783">
    <property type="entry name" value="Ig-like_fold"/>
</dbReference>
<comment type="caution">
    <text evidence="3">The sequence shown here is derived from an EMBL/GenBank/DDBJ whole genome shotgun (WGS) entry which is preliminary data.</text>
</comment>
<protein>
    <submittedName>
        <fullName evidence="3">WxL domain-containing protein</fullName>
    </submittedName>
</protein>
<feature type="domain" description="Bacterial Ig" evidence="2">
    <location>
        <begin position="46"/>
        <end position="129"/>
    </location>
</feature>
<dbReference type="Proteomes" id="UP000664632">
    <property type="component" value="Unassembled WGS sequence"/>
</dbReference>
<dbReference type="RefSeq" id="WP_207113809.1">
    <property type="nucleotide sequence ID" value="NZ_JAFLWD010000052.1"/>
</dbReference>
<dbReference type="InterPro" id="IPR041498">
    <property type="entry name" value="Big_6"/>
</dbReference>
<feature type="non-terminal residue" evidence="3">
    <location>
        <position position="1"/>
    </location>
</feature>
<feature type="domain" description="WxL" evidence="1">
    <location>
        <begin position="298"/>
        <end position="438"/>
    </location>
</feature>